<evidence type="ECO:0000256" key="1">
    <source>
        <dbReference type="ARBA" id="ARBA00022741"/>
    </source>
</evidence>
<keyword evidence="2" id="KW-0378">Hydrolase</keyword>
<feature type="domain" description="Carboxyltransferase" evidence="4">
    <location>
        <begin position="25"/>
        <end position="305"/>
    </location>
</feature>
<proteinExistence type="predicted"/>
<dbReference type="InterPro" id="IPR003778">
    <property type="entry name" value="CT_A_B"/>
</dbReference>
<sequence>MANVKVIIPGIYTTVQDYGRIGYQKFGIAVAGVMDEYSYEMANALVGNKRGEAVLELTYFGPTLKFEDDIVIAVTGADMSPKIDNKPVNMYESHLVKAGSTLSFGKLKNGVRAYLAFGGEIDVPVVNESKSTFVKSKMGGYEGRPLKSKDELNIIVNKEATAGKVLDPIFHAIIDKFNVLKVVLGPQDDYFTDRGINKLFRSGGYTISKSMDRMGIRLEGVSLESKGGADIVSDGTVMGAVQVPSDGLPIILMADRQTTGGYTKIGTIIKEDICKVAQMGALNKICFERIELKDAQDLYVKYENKILAAIDSLK</sequence>
<dbReference type="RefSeq" id="WP_127723424.1">
    <property type="nucleotide sequence ID" value="NZ_RLIH01000002.1"/>
</dbReference>
<keyword evidence="5" id="KW-0808">Transferase</keyword>
<dbReference type="AlphaFoldDB" id="A0A437S9B7"/>
<dbReference type="SMART" id="SM00797">
    <property type="entry name" value="AHS2"/>
    <property type="match status" value="1"/>
</dbReference>
<dbReference type="Pfam" id="PF02626">
    <property type="entry name" value="CT_A_B"/>
    <property type="match status" value="1"/>
</dbReference>
<keyword evidence="1" id="KW-0547">Nucleotide-binding</keyword>
<evidence type="ECO:0000313" key="5">
    <source>
        <dbReference type="EMBL" id="RVU55592.1"/>
    </source>
</evidence>
<dbReference type="PANTHER" id="PTHR43309:SF5">
    <property type="entry name" value="5-OXOPROLINASE SUBUNIT C"/>
    <property type="match status" value="1"/>
</dbReference>
<dbReference type="InterPro" id="IPR052708">
    <property type="entry name" value="PxpC"/>
</dbReference>
<evidence type="ECO:0000256" key="3">
    <source>
        <dbReference type="ARBA" id="ARBA00022840"/>
    </source>
</evidence>
<comment type="caution">
    <text evidence="5">The sequence shown here is derived from an EMBL/GenBank/DDBJ whole genome shotgun (WGS) entry which is preliminary data.</text>
</comment>
<organism evidence="5 6">
    <name type="scientific">Anaerosphaera multitolerans</name>
    <dbReference type="NCBI Taxonomy" id="2487351"/>
    <lineage>
        <taxon>Bacteria</taxon>
        <taxon>Bacillati</taxon>
        <taxon>Bacillota</taxon>
        <taxon>Tissierellia</taxon>
        <taxon>Tissierellales</taxon>
        <taxon>Peptoniphilaceae</taxon>
        <taxon>Anaerosphaera</taxon>
    </lineage>
</organism>
<dbReference type="GO" id="GO:0016740">
    <property type="term" value="F:transferase activity"/>
    <property type="evidence" value="ECO:0007669"/>
    <property type="project" value="UniProtKB-KW"/>
</dbReference>
<evidence type="ECO:0000256" key="2">
    <source>
        <dbReference type="ARBA" id="ARBA00022801"/>
    </source>
</evidence>
<dbReference type="GO" id="GO:0016787">
    <property type="term" value="F:hydrolase activity"/>
    <property type="evidence" value="ECO:0007669"/>
    <property type="project" value="UniProtKB-KW"/>
</dbReference>
<dbReference type="EMBL" id="RLIH01000002">
    <property type="protein sequence ID" value="RVU55592.1"/>
    <property type="molecule type" value="Genomic_DNA"/>
</dbReference>
<evidence type="ECO:0000259" key="4">
    <source>
        <dbReference type="SMART" id="SM00797"/>
    </source>
</evidence>
<dbReference type="Proteomes" id="UP000288812">
    <property type="component" value="Unassembled WGS sequence"/>
</dbReference>
<accession>A0A437S9B7</accession>
<keyword evidence="6" id="KW-1185">Reference proteome</keyword>
<keyword evidence="3" id="KW-0067">ATP-binding</keyword>
<protein>
    <submittedName>
        <fullName evidence="5">Biotin-dependent carboxyltransferase family protein</fullName>
    </submittedName>
</protein>
<dbReference type="Gene3D" id="2.40.100.10">
    <property type="entry name" value="Cyclophilin-like"/>
    <property type="match status" value="1"/>
</dbReference>
<dbReference type="NCBIfam" id="TIGR00724">
    <property type="entry name" value="urea_amlyse_rel"/>
    <property type="match status" value="1"/>
</dbReference>
<gene>
    <name evidence="5" type="ORF">EF514_02355</name>
</gene>
<evidence type="ECO:0000313" key="6">
    <source>
        <dbReference type="Proteomes" id="UP000288812"/>
    </source>
</evidence>
<dbReference type="GO" id="GO:0005524">
    <property type="term" value="F:ATP binding"/>
    <property type="evidence" value="ECO:0007669"/>
    <property type="project" value="UniProtKB-KW"/>
</dbReference>
<dbReference type="OrthoDB" id="9782422at2"/>
<reference evidence="5 6" key="1">
    <citation type="submission" date="2018-11" db="EMBL/GenBank/DDBJ databases">
        <title>Genome sequencing and assembly of Anaerosphaera sp. nov., GS7-6-2.</title>
        <authorList>
            <person name="Rettenmaier R."/>
            <person name="Liebl W."/>
            <person name="Zverlov V."/>
        </authorList>
    </citation>
    <scope>NUCLEOTIDE SEQUENCE [LARGE SCALE GENOMIC DNA]</scope>
    <source>
        <strain evidence="5 6">GS7-6-2</strain>
    </source>
</reference>
<dbReference type="PANTHER" id="PTHR43309">
    <property type="entry name" value="5-OXOPROLINASE SUBUNIT C"/>
    <property type="match status" value="1"/>
</dbReference>
<dbReference type="InterPro" id="IPR029000">
    <property type="entry name" value="Cyclophilin-like_dom_sf"/>
</dbReference>
<name>A0A437S9B7_9FIRM</name>